<dbReference type="EMBL" id="SRMB01000001">
    <property type="protein sequence ID" value="TGE28358.1"/>
    <property type="molecule type" value="Genomic_DNA"/>
</dbReference>
<organism evidence="2 3">
    <name type="scientific">Hymenobacter metallicola</name>
    <dbReference type="NCBI Taxonomy" id="2563114"/>
    <lineage>
        <taxon>Bacteria</taxon>
        <taxon>Pseudomonadati</taxon>
        <taxon>Bacteroidota</taxon>
        <taxon>Cytophagia</taxon>
        <taxon>Cytophagales</taxon>
        <taxon>Hymenobacteraceae</taxon>
        <taxon>Hymenobacter</taxon>
    </lineage>
</organism>
<evidence type="ECO:0000313" key="3">
    <source>
        <dbReference type="Proteomes" id="UP000298471"/>
    </source>
</evidence>
<feature type="transmembrane region" description="Helical" evidence="1">
    <location>
        <begin position="92"/>
        <end position="111"/>
    </location>
</feature>
<evidence type="ECO:0008006" key="4">
    <source>
        <dbReference type="Google" id="ProtNLM"/>
    </source>
</evidence>
<keyword evidence="1" id="KW-0812">Transmembrane</keyword>
<protein>
    <recommendedName>
        <fullName evidence="4">Zinc-ribbon domain-containing protein</fullName>
    </recommendedName>
</protein>
<keyword evidence="3" id="KW-1185">Reference proteome</keyword>
<proteinExistence type="predicted"/>
<sequence length="220" mass="23848">MLVFFGLGQTRITTTALSGVACAYCGTPESLTATVFSRYFHLFWLPFIPLGKFSLTQCGHCKQVLEQKEMPAAYQAPVAATQNQARLPVTNYLMLILLGIAVLFIIGVGLFSDKDPEAASAVEPATGTSVAEEAPAEMPTAGAVFLMPMGTGRYSLMQVVKTTPDSAYFRITNPLTGGPGTAKITSALRDSVAPANQATAWSRQQWQTVRQYNKEFIRLR</sequence>
<evidence type="ECO:0000313" key="2">
    <source>
        <dbReference type="EMBL" id="TGE28358.1"/>
    </source>
</evidence>
<reference evidence="2 3" key="1">
    <citation type="submission" date="2019-04" db="EMBL/GenBank/DDBJ databases">
        <authorList>
            <person name="Feng G."/>
            <person name="Zhang J."/>
            <person name="Zhu H."/>
        </authorList>
    </citation>
    <scope>NUCLEOTIDE SEQUENCE [LARGE SCALE GENOMIC DNA]</scope>
    <source>
        <strain evidence="2 3">9PBR-1</strain>
    </source>
</reference>
<dbReference type="OrthoDB" id="766141at2"/>
<dbReference type="Proteomes" id="UP000298471">
    <property type="component" value="Unassembled WGS sequence"/>
</dbReference>
<keyword evidence="1" id="KW-0472">Membrane</keyword>
<dbReference type="AlphaFoldDB" id="A0A4Z0QE14"/>
<keyword evidence="1" id="KW-1133">Transmembrane helix</keyword>
<gene>
    <name evidence="2" type="ORF">E5K02_02510</name>
</gene>
<evidence type="ECO:0000256" key="1">
    <source>
        <dbReference type="SAM" id="Phobius"/>
    </source>
</evidence>
<comment type="caution">
    <text evidence="2">The sequence shown here is derived from an EMBL/GenBank/DDBJ whole genome shotgun (WGS) entry which is preliminary data.</text>
</comment>
<dbReference type="RefSeq" id="WP_135391749.1">
    <property type="nucleotide sequence ID" value="NZ_SRMB01000001.1"/>
</dbReference>
<name>A0A4Z0QE14_9BACT</name>
<accession>A0A4Z0QE14</accession>